<keyword evidence="4" id="KW-1185">Reference proteome</keyword>
<reference evidence="3" key="2">
    <citation type="submission" date="2020-09" db="EMBL/GenBank/DDBJ databases">
        <authorList>
            <person name="Sun Q."/>
            <person name="Ohkuma M."/>
        </authorList>
    </citation>
    <scope>NUCLEOTIDE SEQUENCE</scope>
    <source>
        <strain evidence="3">JCM 4790</strain>
    </source>
</reference>
<keyword evidence="2" id="KW-1133">Transmembrane helix</keyword>
<feature type="compositionally biased region" description="Low complexity" evidence="1">
    <location>
        <begin position="57"/>
        <end position="78"/>
    </location>
</feature>
<comment type="caution">
    <text evidence="3">The sequence shown here is derived from an EMBL/GenBank/DDBJ whole genome shotgun (WGS) entry which is preliminary data.</text>
</comment>
<keyword evidence="2" id="KW-0812">Transmembrane</keyword>
<evidence type="ECO:0000256" key="1">
    <source>
        <dbReference type="SAM" id="MobiDB-lite"/>
    </source>
</evidence>
<protein>
    <submittedName>
        <fullName evidence="3">Membrane protein</fullName>
    </submittedName>
</protein>
<feature type="transmembrane region" description="Helical" evidence="2">
    <location>
        <begin position="24"/>
        <end position="45"/>
    </location>
</feature>
<dbReference type="AlphaFoldDB" id="A0A918K8X3"/>
<evidence type="ECO:0000313" key="3">
    <source>
        <dbReference type="EMBL" id="GGX52901.1"/>
    </source>
</evidence>
<feature type="region of interest" description="Disordered" evidence="1">
    <location>
        <begin position="48"/>
        <end position="84"/>
    </location>
</feature>
<keyword evidence="2" id="KW-0472">Membrane</keyword>
<dbReference type="Pfam" id="PF11303">
    <property type="entry name" value="DUF3105"/>
    <property type="match status" value="1"/>
</dbReference>
<sequence length="228" mass="23606">MGTAPDSGTPSHPSRAEGTRRGRVRAVAGSVLVVAALVAGGTYVVSERSAADERTPAGGDARNGADAAGGASGTDAPGRFVTGEDGVRTWRGTLSRHHVSGDVDYPMTPPVGGDHAPVWMNCDGDVYAGAVRDENAVHALEHGAVWVTYNGRAPEAEVKALAEKVRRTPYTLMSPVAEQKDPVVLSAWGRQRAVKGADDPALDAFFSEFVQGEQTPEPGASCTGGLSE</sequence>
<feature type="compositionally biased region" description="Polar residues" evidence="1">
    <location>
        <begin position="1"/>
        <end position="12"/>
    </location>
</feature>
<dbReference type="RefSeq" id="WP_190188274.1">
    <property type="nucleotide sequence ID" value="NZ_BMVU01000001.1"/>
</dbReference>
<reference evidence="3" key="1">
    <citation type="journal article" date="2014" name="Int. J. Syst. Evol. Microbiol.">
        <title>Complete genome sequence of Corynebacterium casei LMG S-19264T (=DSM 44701T), isolated from a smear-ripened cheese.</title>
        <authorList>
            <consortium name="US DOE Joint Genome Institute (JGI-PGF)"/>
            <person name="Walter F."/>
            <person name="Albersmeier A."/>
            <person name="Kalinowski J."/>
            <person name="Ruckert C."/>
        </authorList>
    </citation>
    <scope>NUCLEOTIDE SEQUENCE</scope>
    <source>
        <strain evidence="3">JCM 4790</strain>
    </source>
</reference>
<proteinExistence type="predicted"/>
<dbReference type="EMBL" id="BMVU01000001">
    <property type="protein sequence ID" value="GGX52901.1"/>
    <property type="molecule type" value="Genomic_DNA"/>
</dbReference>
<feature type="region of interest" description="Disordered" evidence="1">
    <location>
        <begin position="1"/>
        <end position="23"/>
    </location>
</feature>
<name>A0A918K8X3_9ACTN</name>
<organism evidence="3 4">
    <name type="scientific">Streptomyces minutiscleroticus</name>
    <dbReference type="NCBI Taxonomy" id="68238"/>
    <lineage>
        <taxon>Bacteria</taxon>
        <taxon>Bacillati</taxon>
        <taxon>Actinomycetota</taxon>
        <taxon>Actinomycetes</taxon>
        <taxon>Kitasatosporales</taxon>
        <taxon>Streptomycetaceae</taxon>
        <taxon>Streptomyces</taxon>
    </lineage>
</organism>
<evidence type="ECO:0000313" key="4">
    <source>
        <dbReference type="Proteomes" id="UP000619244"/>
    </source>
</evidence>
<accession>A0A918K8X3</accession>
<gene>
    <name evidence="3" type="ORF">GCM10010358_03360</name>
</gene>
<dbReference type="InterPro" id="IPR021454">
    <property type="entry name" value="DUF3105"/>
</dbReference>
<dbReference type="Proteomes" id="UP000619244">
    <property type="component" value="Unassembled WGS sequence"/>
</dbReference>
<evidence type="ECO:0000256" key="2">
    <source>
        <dbReference type="SAM" id="Phobius"/>
    </source>
</evidence>